<evidence type="ECO:0000313" key="3">
    <source>
        <dbReference type="EMBL" id="BAL97468.1"/>
    </source>
</evidence>
<dbReference type="HOGENOM" id="CLU_000022_59_10_4"/>
<feature type="domain" description="AMP-dependent synthetase/ligase" evidence="2">
    <location>
        <begin position="121"/>
        <end position="329"/>
    </location>
</feature>
<evidence type="ECO:0000256" key="1">
    <source>
        <dbReference type="ARBA" id="ARBA00006432"/>
    </source>
</evidence>
<keyword evidence="4" id="KW-1185">Reference proteome</keyword>
<dbReference type="KEGG" id="rge:RGE_41320"/>
<gene>
    <name evidence="3" type="ordered locus">RGE_41320</name>
</gene>
<dbReference type="GO" id="GO:0006631">
    <property type="term" value="P:fatty acid metabolic process"/>
    <property type="evidence" value="ECO:0007669"/>
    <property type="project" value="TreeGrafter"/>
</dbReference>
<accession>I0HWT1</accession>
<dbReference type="PATRIC" id="fig|983917.3.peg.4026"/>
<proteinExistence type="inferred from homology"/>
<evidence type="ECO:0000259" key="2">
    <source>
        <dbReference type="Pfam" id="PF00501"/>
    </source>
</evidence>
<dbReference type="STRING" id="983917.RGE_41320"/>
<dbReference type="SUPFAM" id="SSF56801">
    <property type="entry name" value="Acetyl-CoA synthetase-like"/>
    <property type="match status" value="1"/>
</dbReference>
<name>I0HWT1_RUBGI</name>
<dbReference type="EMBL" id="AP012320">
    <property type="protein sequence ID" value="BAL97468.1"/>
    <property type="molecule type" value="Genomic_DNA"/>
</dbReference>
<evidence type="ECO:0000313" key="4">
    <source>
        <dbReference type="Proteomes" id="UP000007883"/>
    </source>
</evidence>
<keyword evidence="3" id="KW-0436">Ligase</keyword>
<dbReference type="InterPro" id="IPR042099">
    <property type="entry name" value="ANL_N_sf"/>
</dbReference>
<dbReference type="PANTHER" id="PTHR43201:SF8">
    <property type="entry name" value="ACYL-COA SYNTHETASE FAMILY MEMBER 3"/>
    <property type="match status" value="1"/>
</dbReference>
<sequence length="468" mass="50954">MTRFWEDYALRRAKVYAGEGTGWIGGGELGVLADAAVSHLPSRTVFALLFASNLPSVATYLGALRNGHIPLLLSSELSETLLATLCERYDIGFVFDGGAEAWRRASTVAEAGPLVHPALGLLMSTSGSTGSPKLVRLSLDNLASNAASICQYLSLTLDDRAMTSLPLSYSYGLSVLNSHLAAGAGVVLSEAAITTQPFWQLFRAQKVTGLAGVPTSWRMLRRMRFERMQLPSLRYMTQAGGKLDPDEIIWLGELAANTGRSAYIMYGQTEATARIAYLPPDLILQKPGSIGHAIPGGELGIVDALGEAIEEPDIEGQLTYRGPNVMLGYAESVADFARGPDVESLNTGDLARRDRDGHYWITGRMKSFVKLFGNRFGLDEVEQELRRMGFEAGAVGRDDLLMIGVVTSPEKIPALRQRLAEHYRLHQSALSFFSLDRLPRNDAGKLLHGELQHILDHLAASPTNTPKW</sequence>
<dbReference type="eggNOG" id="COG0318">
    <property type="taxonomic scope" value="Bacteria"/>
</dbReference>
<reference evidence="3 4" key="1">
    <citation type="journal article" date="2012" name="J. Bacteriol.">
        <title>Complete genome sequence of phototrophic betaproteobacterium Rubrivivax gelatinosus IL144.</title>
        <authorList>
            <person name="Nagashima S."/>
            <person name="Kamimura A."/>
            <person name="Shimizu T."/>
            <person name="Nakamura-isaki S."/>
            <person name="Aono E."/>
            <person name="Sakamoto K."/>
            <person name="Ichikawa N."/>
            <person name="Nakazawa H."/>
            <person name="Sekine M."/>
            <person name="Yamazaki S."/>
            <person name="Fujita N."/>
            <person name="Shimada K."/>
            <person name="Hanada S."/>
            <person name="Nagashima K.V.P."/>
        </authorList>
    </citation>
    <scope>NUCLEOTIDE SEQUENCE [LARGE SCALE GENOMIC DNA]</scope>
    <source>
        <strain evidence="4">NBRC 100245 / IL144</strain>
    </source>
</reference>
<dbReference type="Pfam" id="PF00501">
    <property type="entry name" value="AMP-binding"/>
    <property type="match status" value="1"/>
</dbReference>
<protein>
    <submittedName>
        <fullName evidence="3">AMP-dependent synthetase and ligase</fullName>
    </submittedName>
</protein>
<organism evidence="3 4">
    <name type="scientific">Rubrivivax gelatinosus (strain NBRC 100245 / IL144)</name>
    <dbReference type="NCBI Taxonomy" id="983917"/>
    <lineage>
        <taxon>Bacteria</taxon>
        <taxon>Pseudomonadati</taxon>
        <taxon>Pseudomonadota</taxon>
        <taxon>Betaproteobacteria</taxon>
        <taxon>Burkholderiales</taxon>
        <taxon>Sphaerotilaceae</taxon>
        <taxon>Rubrivivax</taxon>
    </lineage>
</organism>
<dbReference type="Gene3D" id="3.40.50.12780">
    <property type="entry name" value="N-terminal domain of ligase-like"/>
    <property type="match status" value="1"/>
</dbReference>
<dbReference type="Proteomes" id="UP000007883">
    <property type="component" value="Chromosome"/>
</dbReference>
<dbReference type="AlphaFoldDB" id="I0HWT1"/>
<comment type="similarity">
    <text evidence="1">Belongs to the ATP-dependent AMP-binding enzyme family.</text>
</comment>
<dbReference type="GO" id="GO:0031956">
    <property type="term" value="F:medium-chain fatty acid-CoA ligase activity"/>
    <property type="evidence" value="ECO:0007669"/>
    <property type="project" value="TreeGrafter"/>
</dbReference>
<dbReference type="InterPro" id="IPR000873">
    <property type="entry name" value="AMP-dep_synth/lig_dom"/>
</dbReference>
<dbReference type="PANTHER" id="PTHR43201">
    <property type="entry name" value="ACYL-COA SYNTHETASE"/>
    <property type="match status" value="1"/>
</dbReference>
<dbReference type="RefSeq" id="WP_014430317.1">
    <property type="nucleotide sequence ID" value="NC_017075.1"/>
</dbReference>